<sequence length="219" mass="24410">MLDTLAMYGTPCAPPKTGSQSLGLMDWRQSNVASTSRPPTHGSPSSRSAHAVTGLTSPLLPWVDPWVCFGYMLGVSYQDIQGPATTRRYPTFFKLQCHVPRDNSFALTTPQEHISMRRKGDREDIIGDRSSKSRQYLTRFSILHSRSFCSIANAADKDHLQNRCPPLLPPDPPVCRYSQHHLFARICAGSYYILPNATCRLRSGPVLSSLPLRVPVRQA</sequence>
<dbReference type="InParanoid" id="A0A2H3CW42"/>
<feature type="region of interest" description="Disordered" evidence="1">
    <location>
        <begin position="30"/>
        <end position="50"/>
    </location>
</feature>
<dbReference type="AlphaFoldDB" id="A0A2H3CW42"/>
<proteinExistence type="predicted"/>
<accession>A0A2H3CW42</accession>
<dbReference type="OrthoDB" id="10554120at2759"/>
<evidence type="ECO:0000313" key="2">
    <source>
        <dbReference type="EMBL" id="PBK80323.1"/>
    </source>
</evidence>
<reference evidence="3" key="1">
    <citation type="journal article" date="2017" name="Nat. Ecol. Evol.">
        <title>Genome expansion and lineage-specific genetic innovations in the forest pathogenic fungi Armillaria.</title>
        <authorList>
            <person name="Sipos G."/>
            <person name="Prasanna A.N."/>
            <person name="Walter M.C."/>
            <person name="O'Connor E."/>
            <person name="Balint B."/>
            <person name="Krizsan K."/>
            <person name="Kiss B."/>
            <person name="Hess J."/>
            <person name="Varga T."/>
            <person name="Slot J."/>
            <person name="Riley R."/>
            <person name="Boka B."/>
            <person name="Rigling D."/>
            <person name="Barry K."/>
            <person name="Lee J."/>
            <person name="Mihaltcheva S."/>
            <person name="LaButti K."/>
            <person name="Lipzen A."/>
            <person name="Waldron R."/>
            <person name="Moloney N.M."/>
            <person name="Sperisen C."/>
            <person name="Kredics L."/>
            <person name="Vagvoelgyi C."/>
            <person name="Patrignani A."/>
            <person name="Fitzpatrick D."/>
            <person name="Nagy I."/>
            <person name="Doyle S."/>
            <person name="Anderson J.B."/>
            <person name="Grigoriev I.V."/>
            <person name="Gueldener U."/>
            <person name="Muensterkoetter M."/>
            <person name="Nagy L.G."/>
        </authorList>
    </citation>
    <scope>NUCLEOTIDE SEQUENCE [LARGE SCALE GENOMIC DNA]</scope>
    <source>
        <strain evidence="3">Ar21-2</strain>
    </source>
</reference>
<organism evidence="2 3">
    <name type="scientific">Armillaria gallica</name>
    <name type="common">Bulbous honey fungus</name>
    <name type="synonym">Armillaria bulbosa</name>
    <dbReference type="NCBI Taxonomy" id="47427"/>
    <lineage>
        <taxon>Eukaryota</taxon>
        <taxon>Fungi</taxon>
        <taxon>Dikarya</taxon>
        <taxon>Basidiomycota</taxon>
        <taxon>Agaricomycotina</taxon>
        <taxon>Agaricomycetes</taxon>
        <taxon>Agaricomycetidae</taxon>
        <taxon>Agaricales</taxon>
        <taxon>Marasmiineae</taxon>
        <taxon>Physalacriaceae</taxon>
        <taxon>Armillaria</taxon>
    </lineage>
</organism>
<name>A0A2H3CW42_ARMGA</name>
<gene>
    <name evidence="2" type="ORF">ARMGADRAFT_1092339</name>
</gene>
<evidence type="ECO:0000256" key="1">
    <source>
        <dbReference type="SAM" id="MobiDB-lite"/>
    </source>
</evidence>
<dbReference type="EMBL" id="KZ293748">
    <property type="protein sequence ID" value="PBK80323.1"/>
    <property type="molecule type" value="Genomic_DNA"/>
</dbReference>
<evidence type="ECO:0000313" key="3">
    <source>
        <dbReference type="Proteomes" id="UP000217790"/>
    </source>
</evidence>
<protein>
    <submittedName>
        <fullName evidence="2">Uncharacterized protein</fullName>
    </submittedName>
</protein>
<feature type="compositionally biased region" description="Polar residues" evidence="1">
    <location>
        <begin position="30"/>
        <end position="48"/>
    </location>
</feature>
<dbReference type="Proteomes" id="UP000217790">
    <property type="component" value="Unassembled WGS sequence"/>
</dbReference>
<keyword evidence="3" id="KW-1185">Reference proteome</keyword>